<comment type="similarity">
    <text evidence="7">Belongs to the binding-protein-dependent transport system permease family.</text>
</comment>
<protein>
    <submittedName>
        <fullName evidence="9">Putative thiamine transport system permease protein</fullName>
    </submittedName>
</protein>
<feature type="transmembrane region" description="Helical" evidence="7">
    <location>
        <begin position="198"/>
        <end position="217"/>
    </location>
</feature>
<comment type="subcellular location">
    <subcellularLocation>
        <location evidence="1 7">Cell membrane</location>
        <topology evidence="1 7">Multi-pass membrane protein</topology>
    </subcellularLocation>
</comment>
<feature type="transmembrane region" description="Helical" evidence="7">
    <location>
        <begin position="12"/>
        <end position="32"/>
    </location>
</feature>
<accession>A0A1Y6FXF0</accession>
<keyword evidence="6 7" id="KW-0472">Membrane</keyword>
<evidence type="ECO:0000256" key="6">
    <source>
        <dbReference type="ARBA" id="ARBA00023136"/>
    </source>
</evidence>
<dbReference type="AlphaFoldDB" id="A0A1Y6FXF0"/>
<feature type="transmembrane region" description="Helical" evidence="7">
    <location>
        <begin position="138"/>
        <end position="161"/>
    </location>
</feature>
<dbReference type="GO" id="GO:0005886">
    <property type="term" value="C:plasma membrane"/>
    <property type="evidence" value="ECO:0007669"/>
    <property type="project" value="UniProtKB-SubCell"/>
</dbReference>
<organism evidence="9 10">
    <name type="scientific">Pseudidiomarina planktonica</name>
    <dbReference type="NCBI Taxonomy" id="1323738"/>
    <lineage>
        <taxon>Bacteria</taxon>
        <taxon>Pseudomonadati</taxon>
        <taxon>Pseudomonadota</taxon>
        <taxon>Gammaproteobacteria</taxon>
        <taxon>Alteromonadales</taxon>
        <taxon>Idiomarinaceae</taxon>
        <taxon>Pseudidiomarina</taxon>
    </lineage>
</organism>
<dbReference type="PANTHER" id="PTHR30183:SF6">
    <property type="entry name" value="INNER MEMBRANE ABC TRANSPORTER PERMEASE PROTEIN YNJC"/>
    <property type="match status" value="1"/>
</dbReference>
<feature type="transmembrane region" description="Helical" evidence="7">
    <location>
        <begin position="345"/>
        <end position="367"/>
    </location>
</feature>
<feature type="transmembrane region" description="Helical" evidence="7">
    <location>
        <begin position="243"/>
        <end position="262"/>
    </location>
</feature>
<feature type="transmembrane region" description="Helical" evidence="7">
    <location>
        <begin position="87"/>
        <end position="107"/>
    </location>
</feature>
<dbReference type="InterPro" id="IPR035906">
    <property type="entry name" value="MetI-like_sf"/>
</dbReference>
<dbReference type="RefSeq" id="WP_086435380.1">
    <property type="nucleotide sequence ID" value="NZ_FXWH01000003.1"/>
</dbReference>
<feature type="transmembrane region" description="Helical" evidence="7">
    <location>
        <begin position="52"/>
        <end position="75"/>
    </location>
</feature>
<feature type="transmembrane region" description="Helical" evidence="7">
    <location>
        <begin position="379"/>
        <end position="399"/>
    </location>
</feature>
<keyword evidence="10" id="KW-1185">Reference proteome</keyword>
<feature type="transmembrane region" description="Helical" evidence="7">
    <location>
        <begin position="516"/>
        <end position="538"/>
    </location>
</feature>
<dbReference type="EMBL" id="FXWH01000003">
    <property type="protein sequence ID" value="SMQ80496.1"/>
    <property type="molecule type" value="Genomic_DNA"/>
</dbReference>
<evidence type="ECO:0000259" key="8">
    <source>
        <dbReference type="PROSITE" id="PS50928"/>
    </source>
</evidence>
<evidence type="ECO:0000256" key="1">
    <source>
        <dbReference type="ARBA" id="ARBA00004651"/>
    </source>
</evidence>
<reference evidence="10" key="1">
    <citation type="submission" date="2017-04" db="EMBL/GenBank/DDBJ databases">
        <authorList>
            <person name="Varghese N."/>
            <person name="Submissions S."/>
        </authorList>
    </citation>
    <scope>NUCLEOTIDE SEQUENCE [LARGE SCALE GENOMIC DNA]</scope>
</reference>
<evidence type="ECO:0000256" key="4">
    <source>
        <dbReference type="ARBA" id="ARBA00022692"/>
    </source>
</evidence>
<dbReference type="PANTHER" id="PTHR30183">
    <property type="entry name" value="MOLYBDENUM TRANSPORT SYSTEM PERMEASE PROTEIN MODB"/>
    <property type="match status" value="1"/>
</dbReference>
<dbReference type="Pfam" id="PF00528">
    <property type="entry name" value="BPD_transp_1"/>
    <property type="match status" value="1"/>
</dbReference>
<feature type="transmembrane region" description="Helical" evidence="7">
    <location>
        <begin position="298"/>
        <end position="321"/>
    </location>
</feature>
<dbReference type="SUPFAM" id="SSF161098">
    <property type="entry name" value="MetI-like"/>
    <property type="match status" value="2"/>
</dbReference>
<keyword evidence="3" id="KW-1003">Cell membrane</keyword>
<keyword evidence="5 7" id="KW-1133">Transmembrane helix</keyword>
<feature type="transmembrane region" description="Helical" evidence="7">
    <location>
        <begin position="411"/>
        <end position="433"/>
    </location>
</feature>
<dbReference type="Gene3D" id="1.10.3720.10">
    <property type="entry name" value="MetI-like"/>
    <property type="match status" value="2"/>
</dbReference>
<evidence type="ECO:0000313" key="10">
    <source>
        <dbReference type="Proteomes" id="UP000194450"/>
    </source>
</evidence>
<evidence type="ECO:0000313" key="9">
    <source>
        <dbReference type="EMBL" id="SMQ80496.1"/>
    </source>
</evidence>
<dbReference type="GO" id="GO:0055085">
    <property type="term" value="P:transmembrane transport"/>
    <property type="evidence" value="ECO:0007669"/>
    <property type="project" value="InterPro"/>
</dbReference>
<feature type="transmembrane region" description="Helical" evidence="7">
    <location>
        <begin position="466"/>
        <end position="487"/>
    </location>
</feature>
<feature type="domain" description="ABC transmembrane type-1" evidence="8">
    <location>
        <begin position="46"/>
        <end position="262"/>
    </location>
</feature>
<keyword evidence="4 7" id="KW-0812">Transmembrane</keyword>
<evidence type="ECO:0000256" key="5">
    <source>
        <dbReference type="ARBA" id="ARBA00022989"/>
    </source>
</evidence>
<dbReference type="CDD" id="cd06261">
    <property type="entry name" value="TM_PBP2"/>
    <property type="match status" value="1"/>
</dbReference>
<name>A0A1Y6FXF0_9GAMM</name>
<dbReference type="PROSITE" id="PS50928">
    <property type="entry name" value="ABC_TM1"/>
    <property type="match status" value="2"/>
</dbReference>
<dbReference type="Proteomes" id="UP000194450">
    <property type="component" value="Unassembled WGS sequence"/>
</dbReference>
<evidence type="ECO:0000256" key="7">
    <source>
        <dbReference type="RuleBase" id="RU363032"/>
    </source>
</evidence>
<keyword evidence="2 7" id="KW-0813">Transport</keyword>
<feature type="domain" description="ABC transmembrane type-1" evidence="8">
    <location>
        <begin position="345"/>
        <end position="534"/>
    </location>
</feature>
<dbReference type="OrthoDB" id="7852521at2"/>
<evidence type="ECO:0000256" key="3">
    <source>
        <dbReference type="ARBA" id="ARBA00022475"/>
    </source>
</evidence>
<proteinExistence type="inferred from homology"/>
<sequence length="561" mass="62876">MARALSTLTWPWLLVLVVPVAIGILLGLNGLWRFTDWFEFFQQPGLFKSIGYSLLVAIVAPLLALYSALLISASAQHTGAWRRTRQWLAPLLSMPHVAFAIGLLFLLSPSGWLVRLLQELFSLFPQPPTNWWPQEKSLGLMILVLVLKEIPFLLFMIAASAQQFPQQQWQRLAATMGYGSYVSWWKIMRPLLVRRLKLPFFAVVVYSLAVVDIAALVGPNTPAPLAVEVVNWQRSFVPVDQSFAAFGSFILLVAAAFMYALVHWHEGWVLKGARQQWWFMRRPWGVLAIGLGRLWQPLAVVLVIGSLAVLISWSLAFGWYYPDLSPDSWQVSLWVQEWPFLQQPLFHSLSLALITAVAALSLSVLLLEHQRKRNQHWPDWIVLLPLLVPQVSLVLGWVSLQSMLGITPKVWSSYLAVIIGHIIFALPYSYLVLASHYRSFNQRYMSIAATLGYSRWQAWWQIQWPLLRAPLLFSGAMAFAVSIAQYVPTLLLGNGRITTLTTETVALASGGDRALIALYSLLQALLPLLIFTAVLFTGRTAGRTAGRKAGQTQGVNSDAGN</sequence>
<gene>
    <name evidence="9" type="ORF">SAMN06297229_2253</name>
</gene>
<dbReference type="InterPro" id="IPR000515">
    <property type="entry name" value="MetI-like"/>
</dbReference>
<evidence type="ECO:0000256" key="2">
    <source>
        <dbReference type="ARBA" id="ARBA00022448"/>
    </source>
</evidence>